<protein>
    <recommendedName>
        <fullName evidence="3">Magnesium-dependent phosphatase-1</fullName>
    </recommendedName>
</protein>
<dbReference type="Gene3D" id="3.40.50.1000">
    <property type="entry name" value="HAD superfamily/HAD-like"/>
    <property type="match status" value="1"/>
</dbReference>
<keyword evidence="2" id="KW-1185">Reference proteome</keyword>
<dbReference type="EMBL" id="BRYB01002887">
    <property type="protein sequence ID" value="GMI27107.1"/>
    <property type="molecule type" value="Genomic_DNA"/>
</dbReference>
<evidence type="ECO:0008006" key="3">
    <source>
        <dbReference type="Google" id="ProtNLM"/>
    </source>
</evidence>
<dbReference type="InterPro" id="IPR023214">
    <property type="entry name" value="HAD_sf"/>
</dbReference>
<sequence>MSLPRLVAFDLDGTVWSPDMYQLWGGGAPFAVKSSTELTDCANQRVRLLGSFGAILDELCSSAAWSGATTAWVSCTDEPAWADECLRKFRTPSGSTLKELVSTEVIYKANKQTHFRELHESTGIPFCEMIFFDNERGNINSVAKLGVCSVYCPDGMTDEIWRRGLAQYAEQQSDDVKDFDGRIR</sequence>
<dbReference type="PANTHER" id="PTHR17901:SF14">
    <property type="entry name" value="MAGNESIUM-DEPENDENT PHOSPHATASE 1"/>
    <property type="match status" value="1"/>
</dbReference>
<dbReference type="InterPro" id="IPR010036">
    <property type="entry name" value="MDP_1_eu_arc"/>
</dbReference>
<gene>
    <name evidence="1" type="ORF">TeGR_g8004</name>
</gene>
<dbReference type="PANTHER" id="PTHR17901">
    <property type="entry name" value="MAGNESIUM-DEPENDENT PHOSPHATASE 1 MDP1"/>
    <property type="match status" value="1"/>
</dbReference>
<dbReference type="SUPFAM" id="SSF56784">
    <property type="entry name" value="HAD-like"/>
    <property type="match status" value="1"/>
</dbReference>
<accession>A0ABQ6MJM7</accession>
<evidence type="ECO:0000313" key="2">
    <source>
        <dbReference type="Proteomes" id="UP001165060"/>
    </source>
</evidence>
<dbReference type="NCBIfam" id="TIGR01685">
    <property type="entry name" value="MDP-1"/>
    <property type="match status" value="1"/>
</dbReference>
<proteinExistence type="predicted"/>
<organism evidence="1 2">
    <name type="scientific">Tetraparma gracilis</name>
    <dbReference type="NCBI Taxonomy" id="2962635"/>
    <lineage>
        <taxon>Eukaryota</taxon>
        <taxon>Sar</taxon>
        <taxon>Stramenopiles</taxon>
        <taxon>Ochrophyta</taxon>
        <taxon>Bolidophyceae</taxon>
        <taxon>Parmales</taxon>
        <taxon>Triparmaceae</taxon>
        <taxon>Tetraparma</taxon>
    </lineage>
</organism>
<comment type="caution">
    <text evidence="1">The sequence shown here is derived from an EMBL/GenBank/DDBJ whole genome shotgun (WGS) entry which is preliminary data.</text>
</comment>
<dbReference type="SFLD" id="SFLDS00003">
    <property type="entry name" value="Haloacid_Dehalogenase"/>
    <property type="match status" value="1"/>
</dbReference>
<name>A0ABQ6MJM7_9STRA</name>
<dbReference type="InterPro" id="IPR036412">
    <property type="entry name" value="HAD-like_sf"/>
</dbReference>
<dbReference type="Proteomes" id="UP001165060">
    <property type="component" value="Unassembled WGS sequence"/>
</dbReference>
<reference evidence="1 2" key="1">
    <citation type="journal article" date="2023" name="Commun. Biol.">
        <title>Genome analysis of Parmales, the sister group of diatoms, reveals the evolutionary specialization of diatoms from phago-mixotrophs to photoautotrophs.</title>
        <authorList>
            <person name="Ban H."/>
            <person name="Sato S."/>
            <person name="Yoshikawa S."/>
            <person name="Yamada K."/>
            <person name="Nakamura Y."/>
            <person name="Ichinomiya M."/>
            <person name="Sato N."/>
            <person name="Blanc-Mathieu R."/>
            <person name="Endo H."/>
            <person name="Kuwata A."/>
            <person name="Ogata H."/>
        </authorList>
    </citation>
    <scope>NUCLEOTIDE SEQUENCE [LARGE SCALE GENOMIC DNA]</scope>
</reference>
<dbReference type="SFLD" id="SFLDG01129">
    <property type="entry name" value="C1.5:_HAD__Beta-PGM__Phosphata"/>
    <property type="match status" value="1"/>
</dbReference>
<evidence type="ECO:0000313" key="1">
    <source>
        <dbReference type="EMBL" id="GMI27107.1"/>
    </source>
</evidence>
<dbReference type="SFLD" id="SFLDG01131">
    <property type="entry name" value="C1.5.2:_MDP_Like"/>
    <property type="match status" value="1"/>
</dbReference>
<dbReference type="Pfam" id="PF12689">
    <property type="entry name" value="Acid_PPase"/>
    <property type="match status" value="1"/>
</dbReference>